<protein>
    <submittedName>
        <fullName evidence="1">Uncharacterized protein</fullName>
    </submittedName>
</protein>
<dbReference type="Proteomes" id="UP001367508">
    <property type="component" value="Unassembled WGS sequence"/>
</dbReference>
<organism evidence="1 2">
    <name type="scientific">Canavalia gladiata</name>
    <name type="common">Sword bean</name>
    <name type="synonym">Dolichos gladiatus</name>
    <dbReference type="NCBI Taxonomy" id="3824"/>
    <lineage>
        <taxon>Eukaryota</taxon>
        <taxon>Viridiplantae</taxon>
        <taxon>Streptophyta</taxon>
        <taxon>Embryophyta</taxon>
        <taxon>Tracheophyta</taxon>
        <taxon>Spermatophyta</taxon>
        <taxon>Magnoliopsida</taxon>
        <taxon>eudicotyledons</taxon>
        <taxon>Gunneridae</taxon>
        <taxon>Pentapetalae</taxon>
        <taxon>rosids</taxon>
        <taxon>fabids</taxon>
        <taxon>Fabales</taxon>
        <taxon>Fabaceae</taxon>
        <taxon>Papilionoideae</taxon>
        <taxon>50 kb inversion clade</taxon>
        <taxon>NPAAA clade</taxon>
        <taxon>indigoferoid/millettioid clade</taxon>
        <taxon>Phaseoleae</taxon>
        <taxon>Canavalia</taxon>
    </lineage>
</organism>
<evidence type="ECO:0000313" key="1">
    <source>
        <dbReference type="EMBL" id="KAK7350229.1"/>
    </source>
</evidence>
<dbReference type="AlphaFoldDB" id="A0AAN9MCA6"/>
<reference evidence="1 2" key="1">
    <citation type="submission" date="2024-01" db="EMBL/GenBank/DDBJ databases">
        <title>The genomes of 5 underutilized Papilionoideae crops provide insights into root nodulation and disease resistanc.</title>
        <authorList>
            <person name="Jiang F."/>
        </authorList>
    </citation>
    <scope>NUCLEOTIDE SEQUENCE [LARGE SCALE GENOMIC DNA]</scope>
    <source>
        <strain evidence="1">LVBAO_FW01</strain>
        <tissue evidence="1">Leaves</tissue>
    </source>
</reference>
<dbReference type="EMBL" id="JAYMYQ010000002">
    <property type="protein sequence ID" value="KAK7350229.1"/>
    <property type="molecule type" value="Genomic_DNA"/>
</dbReference>
<comment type="caution">
    <text evidence="1">The sequence shown here is derived from an EMBL/GenBank/DDBJ whole genome shotgun (WGS) entry which is preliminary data.</text>
</comment>
<sequence length="105" mass="11123">MAGCFSHVGLASFERLCGHGGASQRGRSSTPFAFTHSVLLHGGAHMPFSSGFCFAASEAVATELYNWSPSSANIWVVFGGSCHLELWPGVNVYWCHAYVPVISGG</sequence>
<accession>A0AAN9MCA6</accession>
<evidence type="ECO:0000313" key="2">
    <source>
        <dbReference type="Proteomes" id="UP001367508"/>
    </source>
</evidence>
<keyword evidence="2" id="KW-1185">Reference proteome</keyword>
<proteinExistence type="predicted"/>
<gene>
    <name evidence="1" type="ORF">VNO77_08558</name>
</gene>
<name>A0AAN9MCA6_CANGL</name>